<dbReference type="NCBIfam" id="TIGR00666">
    <property type="entry name" value="PBP4"/>
    <property type="match status" value="2"/>
</dbReference>
<dbReference type="PANTHER" id="PTHR30023">
    <property type="entry name" value="D-ALANYL-D-ALANINE CARBOXYPEPTIDASE"/>
    <property type="match status" value="1"/>
</dbReference>
<evidence type="ECO:0000256" key="2">
    <source>
        <dbReference type="ARBA" id="ARBA00022801"/>
    </source>
</evidence>
<gene>
    <name evidence="4" type="ORF">JIR001_11680</name>
</gene>
<evidence type="ECO:0000313" key="5">
    <source>
        <dbReference type="Proteomes" id="UP000677436"/>
    </source>
</evidence>
<name>A0A8D5UG76_9BACL</name>
<evidence type="ECO:0000313" key="4">
    <source>
        <dbReference type="EMBL" id="BCU81385.1"/>
    </source>
</evidence>
<dbReference type="SUPFAM" id="SSF56601">
    <property type="entry name" value="beta-lactamase/transpeptidase-like"/>
    <property type="match status" value="2"/>
</dbReference>
<dbReference type="Gene3D" id="3.50.80.20">
    <property type="entry name" value="D-Ala-D-Ala carboxypeptidase C, peptidase S13"/>
    <property type="match status" value="2"/>
</dbReference>
<dbReference type="Pfam" id="PF02113">
    <property type="entry name" value="Peptidase_S13"/>
    <property type="match status" value="2"/>
</dbReference>
<dbReference type="AlphaFoldDB" id="A0A8D5UG76"/>
<organism evidence="4 5">
    <name type="scientific">Polycladomyces abyssicola</name>
    <dbReference type="NCBI Taxonomy" id="1125966"/>
    <lineage>
        <taxon>Bacteria</taxon>
        <taxon>Bacillati</taxon>
        <taxon>Bacillota</taxon>
        <taxon>Bacilli</taxon>
        <taxon>Bacillales</taxon>
        <taxon>Thermoactinomycetaceae</taxon>
        <taxon>Polycladomyces</taxon>
    </lineage>
</organism>
<reference evidence="4" key="1">
    <citation type="journal article" date="2013" name="Int. J. Syst. Evol. Microbiol.">
        <title>Polycladomyces abyssicola gen. nov., sp. nov., a thermophilic filamentous bacterium isolated from hemipelagic sediment.</title>
        <authorList>
            <person name="Tsubouchi T."/>
            <person name="Shimane Y."/>
            <person name="Mori K."/>
            <person name="Usui K."/>
            <person name="Hiraki T."/>
            <person name="Tame A."/>
            <person name="Uematsu K."/>
            <person name="Maruyama T."/>
            <person name="Hatada Y."/>
        </authorList>
    </citation>
    <scope>NUCLEOTIDE SEQUENCE</scope>
    <source>
        <strain evidence="4">JIR-001</strain>
    </source>
</reference>
<dbReference type="InterPro" id="IPR012338">
    <property type="entry name" value="Beta-lactam/transpept-like"/>
</dbReference>
<keyword evidence="5" id="KW-1185">Reference proteome</keyword>
<dbReference type="PANTHER" id="PTHR30023:SF0">
    <property type="entry name" value="PENICILLIN-SENSITIVE CARBOXYPEPTIDASE A"/>
    <property type="match status" value="1"/>
</dbReference>
<dbReference type="Proteomes" id="UP000677436">
    <property type="component" value="Chromosome"/>
</dbReference>
<sequence length="954" mass="103892">MKRWGKWLAVWLAVLLVVSGISLPARAETPSADQRLDATLKHYVAELRENPETRGMLVGYEVVSLDRSRTLSALREHNTFVPGSTVKLLLAAAAVDRWSADTKIPTEVWLDGTLSSGGVFRGNVWLKGYGDPSLDEKQLRKLAKALADQGIRKVEGNIGVDDRYFDRVRLGTSWVWDDEPYPISAQIGALSVDQNTVRVQVTPGRHTGQAPRVTVTPAPEYVQVINRAQTVEGDQQQLTITRTRAKNEIVITGTIGEDHTGVTVRRTVEEPDVFTGWVFKEQLNRVGIRFSSSTRVVSGELPSSAKCISQTLSPTVDRLLQRTIKTGDNFYAEMLLKRLGATEKGVGSAEAGIEAIQTFAARVGVDIDFRQVDGSGLSRQDVVAPHHLIQLLTAMDKHPARERFWSFLPVAGVDGTLKDRMTGTPAEKNVRAKTGGEFGLTGITTSRSGERLAFAVLIRGTKEKALSKAFQDRIAVAATTYPDLPDPGELPPEDAYLLTERLNPLLDAEPYRGVVSGVMVESLDRGDVLYERNGPALLTPASNAKLFTSAAALGLLGPDDRLHTRLFRTGPIQNGVLHGDLILQGGGDPTLATEGALRVQEGPTIHQMVNDIQAAGIKRVTGSVIVDTTAFTDDVYGRGWSWDDENEYYQPQITALSINRGTVRLDYLPGGQVGDPIRLSLTPQTRYVRVINTAVTGPAGSENTLSISRDRGTNTIRVSGSLPLDFQGDYTRVPVENPHLYTGELLREQLENAGVAFNQPSSAQAGTVPQEAELIRDYPSPPMSEIVRYMNKNSDNFYAEMLLRVLGLQKEGVGTAQAGVEAVNDYLRQLNLNFQADLVDGSGLSREDQLSAEELVQLLSTVSRSPVAAPFTDSLPVAGVDGTLQSRMRNTAAANNLRAKTGSLTDVSALSGYVHTKDGERLVFSMIMNGYTAGSLRQLQDRIGVMLAEFQRGE</sequence>
<keyword evidence="2" id="KW-0378">Hydrolase</keyword>
<dbReference type="EMBL" id="AP024601">
    <property type="protein sequence ID" value="BCU81385.1"/>
    <property type="molecule type" value="Genomic_DNA"/>
</dbReference>
<evidence type="ECO:0000256" key="3">
    <source>
        <dbReference type="SAM" id="SignalP"/>
    </source>
</evidence>
<reference evidence="4" key="2">
    <citation type="journal article" date="2021" name="Microbiol. Resour. Announc.">
        <title>Complete Genome Sequence of Polycladomyces abyssicola JIR-001T, Isolated from Hemipelagic Sediment in Deep Seawater.</title>
        <authorList>
            <person name="Tsubouchi T."/>
            <person name="Kaneko Y."/>
        </authorList>
    </citation>
    <scope>NUCLEOTIDE SEQUENCE</scope>
    <source>
        <strain evidence="4">JIR-001</strain>
    </source>
</reference>
<accession>A0A8D5UG76</accession>
<comment type="similarity">
    <text evidence="1">Belongs to the peptidase S13 family.</text>
</comment>
<dbReference type="RefSeq" id="WP_212774621.1">
    <property type="nucleotide sequence ID" value="NZ_AP024601.1"/>
</dbReference>
<feature type="chain" id="PRO_5034133134" description="Serine-type D-Ala-D-Ala carboxypeptidase" evidence="3">
    <location>
        <begin position="28"/>
        <end position="954"/>
    </location>
</feature>
<feature type="signal peptide" evidence="3">
    <location>
        <begin position="1"/>
        <end position="27"/>
    </location>
</feature>
<evidence type="ECO:0000256" key="1">
    <source>
        <dbReference type="ARBA" id="ARBA00006096"/>
    </source>
</evidence>
<evidence type="ECO:0008006" key="6">
    <source>
        <dbReference type="Google" id="ProtNLM"/>
    </source>
</evidence>
<dbReference type="PRINTS" id="PR00922">
    <property type="entry name" value="DADACBPTASE3"/>
</dbReference>
<proteinExistence type="inferred from homology"/>
<dbReference type="GO" id="GO:0004185">
    <property type="term" value="F:serine-type carboxypeptidase activity"/>
    <property type="evidence" value="ECO:0007669"/>
    <property type="project" value="InterPro"/>
</dbReference>
<dbReference type="Gene3D" id="3.40.710.10">
    <property type="entry name" value="DD-peptidase/beta-lactamase superfamily"/>
    <property type="match status" value="3"/>
</dbReference>
<dbReference type="GO" id="GO:0006508">
    <property type="term" value="P:proteolysis"/>
    <property type="evidence" value="ECO:0007669"/>
    <property type="project" value="InterPro"/>
</dbReference>
<dbReference type="InterPro" id="IPR000667">
    <property type="entry name" value="Peptidase_S13"/>
</dbReference>
<protein>
    <recommendedName>
        <fullName evidence="6">Serine-type D-Ala-D-Ala carboxypeptidase</fullName>
    </recommendedName>
</protein>
<dbReference type="GO" id="GO:0000270">
    <property type="term" value="P:peptidoglycan metabolic process"/>
    <property type="evidence" value="ECO:0007669"/>
    <property type="project" value="TreeGrafter"/>
</dbReference>
<dbReference type="KEGG" id="pabs:JIR001_11680"/>
<keyword evidence="3" id="KW-0732">Signal</keyword>